<dbReference type="InterPro" id="IPR052402">
    <property type="entry name" value="ADCK_kinase"/>
</dbReference>
<dbReference type="STRING" id="2903.R1ERW7"/>
<dbReference type="RefSeq" id="XP_005776038.1">
    <property type="nucleotide sequence ID" value="XM_005775981.1"/>
</dbReference>
<evidence type="ECO:0000259" key="1">
    <source>
        <dbReference type="Pfam" id="PF03109"/>
    </source>
</evidence>
<dbReference type="GeneID" id="17269154"/>
<dbReference type="EnsemblProtists" id="EOD23609">
    <property type="protein sequence ID" value="EOD23609"/>
    <property type="gene ID" value="EMIHUDRAFT_52704"/>
</dbReference>
<keyword evidence="3" id="KW-1185">Reference proteome</keyword>
<dbReference type="KEGG" id="ehx:EMIHUDRAFT_52704"/>
<proteinExistence type="predicted"/>
<reference evidence="3" key="1">
    <citation type="journal article" date="2013" name="Nature">
        <title>Pan genome of the phytoplankton Emiliania underpins its global distribution.</title>
        <authorList>
            <person name="Read B.A."/>
            <person name="Kegel J."/>
            <person name="Klute M.J."/>
            <person name="Kuo A."/>
            <person name="Lefebvre S.C."/>
            <person name="Maumus F."/>
            <person name="Mayer C."/>
            <person name="Miller J."/>
            <person name="Monier A."/>
            <person name="Salamov A."/>
            <person name="Young J."/>
            <person name="Aguilar M."/>
            <person name="Claverie J.M."/>
            <person name="Frickenhaus S."/>
            <person name="Gonzalez K."/>
            <person name="Herman E.K."/>
            <person name="Lin Y.C."/>
            <person name="Napier J."/>
            <person name="Ogata H."/>
            <person name="Sarno A.F."/>
            <person name="Shmutz J."/>
            <person name="Schroeder D."/>
            <person name="de Vargas C."/>
            <person name="Verret F."/>
            <person name="von Dassow P."/>
            <person name="Valentin K."/>
            <person name="Van de Peer Y."/>
            <person name="Wheeler G."/>
            <person name="Dacks J.B."/>
            <person name="Delwiche C.F."/>
            <person name="Dyhrman S.T."/>
            <person name="Glockner G."/>
            <person name="John U."/>
            <person name="Richards T."/>
            <person name="Worden A.Z."/>
            <person name="Zhang X."/>
            <person name="Grigoriev I.V."/>
            <person name="Allen A.E."/>
            <person name="Bidle K."/>
            <person name="Borodovsky M."/>
            <person name="Bowler C."/>
            <person name="Brownlee C."/>
            <person name="Cock J.M."/>
            <person name="Elias M."/>
            <person name="Gladyshev V.N."/>
            <person name="Groth M."/>
            <person name="Guda C."/>
            <person name="Hadaegh A."/>
            <person name="Iglesias-Rodriguez M.D."/>
            <person name="Jenkins J."/>
            <person name="Jones B.M."/>
            <person name="Lawson T."/>
            <person name="Leese F."/>
            <person name="Lindquist E."/>
            <person name="Lobanov A."/>
            <person name="Lomsadze A."/>
            <person name="Malik S.B."/>
            <person name="Marsh M.E."/>
            <person name="Mackinder L."/>
            <person name="Mock T."/>
            <person name="Mueller-Roeber B."/>
            <person name="Pagarete A."/>
            <person name="Parker M."/>
            <person name="Probert I."/>
            <person name="Quesneville H."/>
            <person name="Raines C."/>
            <person name="Rensing S.A."/>
            <person name="Riano-Pachon D.M."/>
            <person name="Richier S."/>
            <person name="Rokitta S."/>
            <person name="Shiraiwa Y."/>
            <person name="Soanes D.M."/>
            <person name="van der Giezen M."/>
            <person name="Wahlund T.M."/>
            <person name="Williams B."/>
            <person name="Wilson W."/>
            <person name="Wolfe G."/>
            <person name="Wurch L.L."/>
        </authorList>
    </citation>
    <scope>NUCLEOTIDE SEQUENCE</scope>
</reference>
<protein>
    <recommendedName>
        <fullName evidence="1">ABC1 atypical kinase-like domain-containing protein</fullName>
    </recommendedName>
</protein>
<organism evidence="2 3">
    <name type="scientific">Emiliania huxleyi (strain CCMP1516)</name>
    <dbReference type="NCBI Taxonomy" id="280463"/>
    <lineage>
        <taxon>Eukaryota</taxon>
        <taxon>Haptista</taxon>
        <taxon>Haptophyta</taxon>
        <taxon>Prymnesiophyceae</taxon>
        <taxon>Isochrysidales</taxon>
        <taxon>Noelaerhabdaceae</taxon>
        <taxon>Emiliania</taxon>
    </lineage>
</organism>
<feature type="domain" description="ABC1 atypical kinase-like" evidence="1">
    <location>
        <begin position="44"/>
        <end position="119"/>
    </location>
</feature>
<dbReference type="InterPro" id="IPR004147">
    <property type="entry name" value="ABC1_dom"/>
</dbReference>
<feature type="domain" description="ABC1 atypical kinase-like" evidence="1">
    <location>
        <begin position="224"/>
        <end position="300"/>
    </location>
</feature>
<accession>A0A0D3JJC4</accession>
<dbReference type="PANTHER" id="PTHR45890">
    <property type="entry name" value="AARF DOMAIN CONTAINING KINASE 2 (PREDICTED)"/>
    <property type="match status" value="1"/>
</dbReference>
<dbReference type="PANTHER" id="PTHR45890:SF1">
    <property type="entry name" value="AARF DOMAIN CONTAINING KINASE 2"/>
    <property type="match status" value="1"/>
</dbReference>
<reference evidence="2" key="2">
    <citation type="submission" date="2024-10" db="UniProtKB">
        <authorList>
            <consortium name="EnsemblProtists"/>
        </authorList>
    </citation>
    <scope>IDENTIFICATION</scope>
</reference>
<name>A0A0D3JJC4_EMIH1</name>
<dbReference type="SUPFAM" id="SSF56112">
    <property type="entry name" value="Protein kinase-like (PK-like)"/>
    <property type="match status" value="1"/>
</dbReference>
<dbReference type="InterPro" id="IPR011009">
    <property type="entry name" value="Kinase-like_dom_sf"/>
</dbReference>
<evidence type="ECO:0000313" key="2">
    <source>
        <dbReference type="EnsemblProtists" id="EOD23609"/>
    </source>
</evidence>
<dbReference type="HOGENOM" id="CLU_006533_6_1_1"/>
<sequence length="394" mass="43222">RERQLSLLVSALARCGPVGIKWGQWASTRYDLFEEDFCEALGTLTNAAPAHGYAHSRAAIEAAFGQPLGSLFDSFDEKPVASGSIGQARHGTFRDASRERAETRGDVVAVKVQRPNLGKPRRTSGNLGEPRRTSANLGWVSVARCSTRTWRSASRSTSVWEQAENLERFAANFSSAFWRALVSFPRPIAGLVSREVLAAPRLHLGRTSAVAVPLPYLGRTRLCGTQAYFKMLIWDNYIHADLHPGNLGLLARVQRYLLLGDFTPTAPHIVFLDAGLAASFDDRIFGTAQSFFDAVTRTDGPAIGKAILGLAPTQPYGGREAFISEVAAKCTAQKEEMDRGEGRPGDNIRAYMDSVRSHRVVLDPTVMVALMSMLVLEGWQYRLDPAVSIFHCLE</sequence>
<dbReference type="eggNOG" id="KOG1236">
    <property type="taxonomic scope" value="Eukaryota"/>
</dbReference>
<dbReference type="Proteomes" id="UP000013827">
    <property type="component" value="Unassembled WGS sequence"/>
</dbReference>
<evidence type="ECO:0000313" key="3">
    <source>
        <dbReference type="Proteomes" id="UP000013827"/>
    </source>
</evidence>
<dbReference type="AlphaFoldDB" id="A0A0D3JJC4"/>
<dbReference type="Pfam" id="PF03109">
    <property type="entry name" value="ABC1"/>
    <property type="match status" value="2"/>
</dbReference>
<dbReference type="PaxDb" id="2903-EOD23609"/>